<evidence type="ECO:0000313" key="3">
    <source>
        <dbReference type="Proteomes" id="UP000237000"/>
    </source>
</evidence>
<gene>
    <name evidence="2" type="ORF">TorRG33x02_012080</name>
</gene>
<dbReference type="InParanoid" id="A0A2P5FZE6"/>
<accession>A0A2P5FZE6</accession>
<keyword evidence="2" id="KW-0687">Ribonucleoprotein</keyword>
<protein>
    <submittedName>
        <fullName evidence="2">Ribosomal protein</fullName>
    </submittedName>
</protein>
<keyword evidence="3" id="KW-1185">Reference proteome</keyword>
<dbReference type="OrthoDB" id="535480at2759"/>
<sequence>MNLNSGAIQIKKPKPYKKSQKKKSFFGFPLLIYSRSKKNFLKIRISKRCPTHMLPKRVIHVQASFNNTIMTVTYAHGYKSTSIKRTPFATQSAVGNAIQIVVDQEP</sequence>
<dbReference type="Proteomes" id="UP000237000">
    <property type="component" value="Unassembled WGS sequence"/>
</dbReference>
<dbReference type="AlphaFoldDB" id="A0A2P5FZE6"/>
<name>A0A2P5FZE6_TREOI</name>
<evidence type="ECO:0000256" key="1">
    <source>
        <dbReference type="SAM" id="MobiDB-lite"/>
    </source>
</evidence>
<comment type="caution">
    <text evidence="2">The sequence shown here is derived from an EMBL/GenBank/DDBJ whole genome shotgun (WGS) entry which is preliminary data.</text>
</comment>
<proteinExistence type="predicted"/>
<feature type="compositionally biased region" description="Basic residues" evidence="1">
    <location>
        <begin position="11"/>
        <end position="21"/>
    </location>
</feature>
<reference evidence="3" key="1">
    <citation type="submission" date="2016-06" db="EMBL/GenBank/DDBJ databases">
        <title>Parallel loss of symbiosis genes in relatives of nitrogen-fixing non-legume Parasponia.</title>
        <authorList>
            <person name="Van Velzen R."/>
            <person name="Holmer R."/>
            <person name="Bu F."/>
            <person name="Rutten L."/>
            <person name="Van Zeijl A."/>
            <person name="Liu W."/>
            <person name="Santuari L."/>
            <person name="Cao Q."/>
            <person name="Sharma T."/>
            <person name="Shen D."/>
            <person name="Roswanjaya Y."/>
            <person name="Wardhani T."/>
            <person name="Kalhor M.S."/>
            <person name="Jansen J."/>
            <person name="Van den Hoogen J."/>
            <person name="Gungor B."/>
            <person name="Hartog M."/>
            <person name="Hontelez J."/>
            <person name="Verver J."/>
            <person name="Yang W.-C."/>
            <person name="Schijlen E."/>
            <person name="Repin R."/>
            <person name="Schilthuizen M."/>
            <person name="Schranz E."/>
            <person name="Heidstra R."/>
            <person name="Miyata K."/>
            <person name="Fedorova E."/>
            <person name="Kohlen W."/>
            <person name="Bisseling T."/>
            <person name="Smit S."/>
            <person name="Geurts R."/>
        </authorList>
    </citation>
    <scope>NUCLEOTIDE SEQUENCE [LARGE SCALE GENOMIC DNA]</scope>
    <source>
        <strain evidence="3">cv. RG33-2</strain>
    </source>
</reference>
<keyword evidence="2" id="KW-0689">Ribosomal protein</keyword>
<dbReference type="GO" id="GO:0005840">
    <property type="term" value="C:ribosome"/>
    <property type="evidence" value="ECO:0007669"/>
    <property type="project" value="UniProtKB-KW"/>
</dbReference>
<evidence type="ECO:0000313" key="2">
    <source>
        <dbReference type="EMBL" id="POO03147.1"/>
    </source>
</evidence>
<feature type="region of interest" description="Disordered" evidence="1">
    <location>
        <begin position="1"/>
        <end position="21"/>
    </location>
</feature>
<dbReference type="STRING" id="63057.A0A2P5FZE6"/>
<dbReference type="SUPFAM" id="SSF53137">
    <property type="entry name" value="Translational machinery components"/>
    <property type="match status" value="1"/>
</dbReference>
<organism evidence="2 3">
    <name type="scientific">Trema orientale</name>
    <name type="common">Charcoal tree</name>
    <name type="synonym">Celtis orientalis</name>
    <dbReference type="NCBI Taxonomy" id="63057"/>
    <lineage>
        <taxon>Eukaryota</taxon>
        <taxon>Viridiplantae</taxon>
        <taxon>Streptophyta</taxon>
        <taxon>Embryophyta</taxon>
        <taxon>Tracheophyta</taxon>
        <taxon>Spermatophyta</taxon>
        <taxon>Magnoliopsida</taxon>
        <taxon>eudicotyledons</taxon>
        <taxon>Gunneridae</taxon>
        <taxon>Pentapetalae</taxon>
        <taxon>rosids</taxon>
        <taxon>fabids</taxon>
        <taxon>Rosales</taxon>
        <taxon>Cannabaceae</taxon>
        <taxon>Trema</taxon>
    </lineage>
</organism>
<dbReference type="EMBL" id="JXTC01000003">
    <property type="protein sequence ID" value="POO03147.1"/>
    <property type="molecule type" value="Genomic_DNA"/>
</dbReference>